<dbReference type="Pfam" id="PF17919">
    <property type="entry name" value="RT_RNaseH_2"/>
    <property type="match status" value="1"/>
</dbReference>
<gene>
    <name evidence="3" type="ORF">ACH5RR_034308</name>
</gene>
<keyword evidence="4" id="KW-1185">Reference proteome</keyword>
<reference evidence="3 4" key="1">
    <citation type="submission" date="2024-11" db="EMBL/GenBank/DDBJ databases">
        <title>A near-complete genome assembly of Cinchona calisaya.</title>
        <authorList>
            <person name="Lian D.C."/>
            <person name="Zhao X.W."/>
            <person name="Wei L."/>
        </authorList>
    </citation>
    <scope>NUCLEOTIDE SEQUENCE [LARGE SCALE GENOMIC DNA]</scope>
    <source>
        <tissue evidence="3">Nenye</tissue>
    </source>
</reference>
<proteinExistence type="predicted"/>
<name>A0ABD2YF22_9GENT</name>
<keyword evidence="1" id="KW-0511">Multifunctional enzyme</keyword>
<sequence>MERVLRHPEQISAAYICLLQGTNVECFVLHEQEGDNSVESAFQQLKDVMITPHVLALPNFNQDFVVKIDTCGNGIGAMLMQNSKPLAYFSKGWPLNILVWSDISMDFIETLPSSPGKQVVLVIVDRLSKFSHS</sequence>
<dbReference type="Proteomes" id="UP001630127">
    <property type="component" value="Unassembled WGS sequence"/>
</dbReference>
<comment type="caution">
    <text evidence="3">The sequence shown here is derived from an EMBL/GenBank/DDBJ whole genome shotgun (WGS) entry which is preliminary data.</text>
</comment>
<dbReference type="AlphaFoldDB" id="A0ABD2YF22"/>
<protein>
    <recommendedName>
        <fullName evidence="2">Reverse transcriptase/retrotransposon-derived protein RNase H-like domain-containing protein</fullName>
    </recommendedName>
</protein>
<evidence type="ECO:0000313" key="3">
    <source>
        <dbReference type="EMBL" id="KAL3504467.1"/>
    </source>
</evidence>
<dbReference type="InterPro" id="IPR041577">
    <property type="entry name" value="RT_RNaseH_2"/>
</dbReference>
<dbReference type="PANTHER" id="PTHR37984">
    <property type="entry name" value="PROTEIN CBG26694"/>
    <property type="match status" value="1"/>
</dbReference>
<dbReference type="InterPro" id="IPR043502">
    <property type="entry name" value="DNA/RNA_pol_sf"/>
</dbReference>
<dbReference type="SUPFAM" id="SSF56672">
    <property type="entry name" value="DNA/RNA polymerases"/>
    <property type="match status" value="1"/>
</dbReference>
<organism evidence="3 4">
    <name type="scientific">Cinchona calisaya</name>
    <dbReference type="NCBI Taxonomy" id="153742"/>
    <lineage>
        <taxon>Eukaryota</taxon>
        <taxon>Viridiplantae</taxon>
        <taxon>Streptophyta</taxon>
        <taxon>Embryophyta</taxon>
        <taxon>Tracheophyta</taxon>
        <taxon>Spermatophyta</taxon>
        <taxon>Magnoliopsida</taxon>
        <taxon>eudicotyledons</taxon>
        <taxon>Gunneridae</taxon>
        <taxon>Pentapetalae</taxon>
        <taxon>asterids</taxon>
        <taxon>lamiids</taxon>
        <taxon>Gentianales</taxon>
        <taxon>Rubiaceae</taxon>
        <taxon>Cinchonoideae</taxon>
        <taxon>Cinchoneae</taxon>
        <taxon>Cinchona</taxon>
    </lineage>
</organism>
<evidence type="ECO:0000259" key="2">
    <source>
        <dbReference type="Pfam" id="PF17919"/>
    </source>
</evidence>
<dbReference type="GO" id="GO:0003824">
    <property type="term" value="F:catalytic activity"/>
    <property type="evidence" value="ECO:0007669"/>
    <property type="project" value="UniProtKB-KW"/>
</dbReference>
<dbReference type="EMBL" id="JBJUIK010000014">
    <property type="protein sequence ID" value="KAL3504467.1"/>
    <property type="molecule type" value="Genomic_DNA"/>
</dbReference>
<dbReference type="InterPro" id="IPR050951">
    <property type="entry name" value="Retrovirus_Pol_polyprotein"/>
</dbReference>
<accession>A0ABD2YF22</accession>
<evidence type="ECO:0000313" key="4">
    <source>
        <dbReference type="Proteomes" id="UP001630127"/>
    </source>
</evidence>
<evidence type="ECO:0000256" key="1">
    <source>
        <dbReference type="ARBA" id="ARBA00023268"/>
    </source>
</evidence>
<dbReference type="PANTHER" id="PTHR37984:SF5">
    <property type="entry name" value="PROTEIN NYNRIN-LIKE"/>
    <property type="match status" value="1"/>
</dbReference>
<feature type="domain" description="Reverse transcriptase/retrotransposon-derived protein RNase H-like" evidence="2">
    <location>
        <begin position="38"/>
        <end position="93"/>
    </location>
</feature>